<proteinExistence type="predicted"/>
<dbReference type="AlphaFoldDB" id="A0A371ET83"/>
<dbReference type="Proteomes" id="UP000257109">
    <property type="component" value="Unassembled WGS sequence"/>
</dbReference>
<name>A0A371ET83_MUCPR</name>
<organism evidence="1 2">
    <name type="scientific">Mucuna pruriens</name>
    <name type="common">Velvet bean</name>
    <name type="synonym">Dolichos pruriens</name>
    <dbReference type="NCBI Taxonomy" id="157652"/>
    <lineage>
        <taxon>Eukaryota</taxon>
        <taxon>Viridiplantae</taxon>
        <taxon>Streptophyta</taxon>
        <taxon>Embryophyta</taxon>
        <taxon>Tracheophyta</taxon>
        <taxon>Spermatophyta</taxon>
        <taxon>Magnoliopsida</taxon>
        <taxon>eudicotyledons</taxon>
        <taxon>Gunneridae</taxon>
        <taxon>Pentapetalae</taxon>
        <taxon>rosids</taxon>
        <taxon>fabids</taxon>
        <taxon>Fabales</taxon>
        <taxon>Fabaceae</taxon>
        <taxon>Papilionoideae</taxon>
        <taxon>50 kb inversion clade</taxon>
        <taxon>NPAAA clade</taxon>
        <taxon>indigoferoid/millettioid clade</taxon>
        <taxon>Phaseoleae</taxon>
        <taxon>Mucuna</taxon>
    </lineage>
</organism>
<reference evidence="1" key="1">
    <citation type="submission" date="2018-05" db="EMBL/GenBank/DDBJ databases">
        <title>Draft genome of Mucuna pruriens seed.</title>
        <authorList>
            <person name="Nnadi N.E."/>
            <person name="Vos R."/>
            <person name="Hasami M.H."/>
            <person name="Devisetty U.K."/>
            <person name="Aguiy J.C."/>
        </authorList>
    </citation>
    <scope>NUCLEOTIDE SEQUENCE [LARGE SCALE GENOMIC DNA]</scope>
    <source>
        <strain evidence="1">JCA_2017</strain>
    </source>
</reference>
<keyword evidence="2" id="KW-1185">Reference proteome</keyword>
<dbReference type="EMBL" id="QJKJ01012221">
    <property type="protein sequence ID" value="RDX69186.1"/>
    <property type="molecule type" value="Genomic_DNA"/>
</dbReference>
<sequence length="142" mass="16108">SLLVKTFATWSPIGTCVVTISSLSNFNEVFVNLNVFCPIVLDWIMGNTYTLIAELLSQNNFIGPSYFTLRSSRIIFIQNPSHIPCTMARNSAFALDRATTFCFLLLQVTRFSPRNIQYPEIEYILPLVDKDTLFGICNLNLK</sequence>
<feature type="non-terminal residue" evidence="1">
    <location>
        <position position="142"/>
    </location>
</feature>
<feature type="non-terminal residue" evidence="1">
    <location>
        <position position="1"/>
    </location>
</feature>
<evidence type="ECO:0000313" key="2">
    <source>
        <dbReference type="Proteomes" id="UP000257109"/>
    </source>
</evidence>
<evidence type="ECO:0000313" key="1">
    <source>
        <dbReference type="EMBL" id="RDX69186.1"/>
    </source>
</evidence>
<gene>
    <name evidence="1" type="ORF">CR513_51733</name>
</gene>
<protein>
    <submittedName>
        <fullName evidence="1">Uncharacterized protein</fullName>
    </submittedName>
</protein>
<accession>A0A371ET83</accession>
<dbReference type="OrthoDB" id="922467at2759"/>
<comment type="caution">
    <text evidence="1">The sequence shown here is derived from an EMBL/GenBank/DDBJ whole genome shotgun (WGS) entry which is preliminary data.</text>
</comment>